<dbReference type="PANTHER" id="PTHR43289:SF6">
    <property type="entry name" value="SERINE_THREONINE-PROTEIN KINASE NEKL-3"/>
    <property type="match status" value="1"/>
</dbReference>
<feature type="compositionally biased region" description="Acidic residues" evidence="8">
    <location>
        <begin position="296"/>
        <end position="310"/>
    </location>
</feature>
<dbReference type="RefSeq" id="WP_344390574.1">
    <property type="nucleotide sequence ID" value="NZ_BAAASJ010000032.1"/>
</dbReference>
<dbReference type="PROSITE" id="PS00107">
    <property type="entry name" value="PROTEIN_KINASE_ATP"/>
    <property type="match status" value="1"/>
</dbReference>
<feature type="transmembrane region" description="Helical" evidence="9">
    <location>
        <begin position="357"/>
        <end position="378"/>
    </location>
</feature>
<comment type="caution">
    <text evidence="11">The sequence shown here is derived from an EMBL/GenBank/DDBJ whole genome shotgun (WGS) entry which is preliminary data.</text>
</comment>
<keyword evidence="12" id="KW-1185">Reference proteome</keyword>
<protein>
    <recommendedName>
        <fullName evidence="1">non-specific serine/threonine protein kinase</fullName>
        <ecNumber evidence="1">2.7.11.1</ecNumber>
    </recommendedName>
</protein>
<dbReference type="PANTHER" id="PTHR43289">
    <property type="entry name" value="MITOGEN-ACTIVATED PROTEIN KINASE KINASE KINASE 20-RELATED"/>
    <property type="match status" value="1"/>
</dbReference>
<keyword evidence="6 7" id="KW-0067">ATP-binding</keyword>
<evidence type="ECO:0000259" key="10">
    <source>
        <dbReference type="PROSITE" id="PS50011"/>
    </source>
</evidence>
<dbReference type="EMBL" id="BAAASJ010000032">
    <property type="protein sequence ID" value="GAA2635117.1"/>
    <property type="molecule type" value="Genomic_DNA"/>
</dbReference>
<dbReference type="PROSITE" id="PS00108">
    <property type="entry name" value="PROTEIN_KINASE_ST"/>
    <property type="match status" value="1"/>
</dbReference>
<dbReference type="Gene3D" id="1.10.510.10">
    <property type="entry name" value="Transferase(Phosphotransferase) domain 1"/>
    <property type="match status" value="1"/>
</dbReference>
<feature type="domain" description="Protein kinase" evidence="10">
    <location>
        <begin position="13"/>
        <end position="275"/>
    </location>
</feature>
<evidence type="ECO:0000256" key="6">
    <source>
        <dbReference type="ARBA" id="ARBA00022840"/>
    </source>
</evidence>
<name>A0ABP6D404_9ACTN</name>
<evidence type="ECO:0000256" key="9">
    <source>
        <dbReference type="SAM" id="Phobius"/>
    </source>
</evidence>
<feature type="compositionally biased region" description="Low complexity" evidence="8">
    <location>
        <begin position="311"/>
        <end position="322"/>
    </location>
</feature>
<evidence type="ECO:0000256" key="1">
    <source>
        <dbReference type="ARBA" id="ARBA00012513"/>
    </source>
</evidence>
<keyword evidence="4 7" id="KW-0547">Nucleotide-binding</keyword>
<keyword evidence="9" id="KW-0472">Membrane</keyword>
<keyword evidence="2" id="KW-0723">Serine/threonine-protein kinase</keyword>
<dbReference type="SMART" id="SM00220">
    <property type="entry name" value="S_TKc"/>
    <property type="match status" value="1"/>
</dbReference>
<keyword evidence="9" id="KW-0812">Transmembrane</keyword>
<dbReference type="Gene3D" id="3.30.200.20">
    <property type="entry name" value="Phosphorylase Kinase, domain 1"/>
    <property type="match status" value="1"/>
</dbReference>
<evidence type="ECO:0000256" key="2">
    <source>
        <dbReference type="ARBA" id="ARBA00022527"/>
    </source>
</evidence>
<evidence type="ECO:0000256" key="5">
    <source>
        <dbReference type="ARBA" id="ARBA00022777"/>
    </source>
</evidence>
<dbReference type="Pfam" id="PF00069">
    <property type="entry name" value="Pkinase"/>
    <property type="match status" value="1"/>
</dbReference>
<feature type="binding site" evidence="7">
    <location>
        <position position="42"/>
    </location>
    <ligand>
        <name>ATP</name>
        <dbReference type="ChEBI" id="CHEBI:30616"/>
    </ligand>
</feature>
<reference evidence="12" key="1">
    <citation type="journal article" date="2019" name="Int. J. Syst. Evol. Microbiol.">
        <title>The Global Catalogue of Microorganisms (GCM) 10K type strain sequencing project: providing services to taxonomists for standard genome sequencing and annotation.</title>
        <authorList>
            <consortium name="The Broad Institute Genomics Platform"/>
            <consortium name="The Broad Institute Genome Sequencing Center for Infectious Disease"/>
            <person name="Wu L."/>
            <person name="Ma J."/>
        </authorList>
    </citation>
    <scope>NUCLEOTIDE SEQUENCE [LARGE SCALE GENOMIC DNA]</scope>
    <source>
        <strain evidence="12">JCM 4524</strain>
    </source>
</reference>
<keyword evidence="5" id="KW-0418">Kinase</keyword>
<accession>A0ABP6D404</accession>
<dbReference type="InterPro" id="IPR017441">
    <property type="entry name" value="Protein_kinase_ATP_BS"/>
</dbReference>
<feature type="region of interest" description="Disordered" evidence="8">
    <location>
        <begin position="378"/>
        <end position="414"/>
    </location>
</feature>
<evidence type="ECO:0000256" key="4">
    <source>
        <dbReference type="ARBA" id="ARBA00022741"/>
    </source>
</evidence>
<gene>
    <name evidence="11" type="ORF">GCM10010307_31020</name>
</gene>
<evidence type="ECO:0000256" key="8">
    <source>
        <dbReference type="SAM" id="MobiDB-lite"/>
    </source>
</evidence>
<dbReference type="PROSITE" id="PS50011">
    <property type="entry name" value="PROTEIN_KINASE_DOM"/>
    <property type="match status" value="1"/>
</dbReference>
<dbReference type="CDD" id="cd14014">
    <property type="entry name" value="STKc_PknB_like"/>
    <property type="match status" value="1"/>
</dbReference>
<keyword evidence="3" id="KW-0808">Transferase</keyword>
<evidence type="ECO:0000313" key="11">
    <source>
        <dbReference type="EMBL" id="GAA2635117.1"/>
    </source>
</evidence>
<dbReference type="InterPro" id="IPR011009">
    <property type="entry name" value="Kinase-like_dom_sf"/>
</dbReference>
<feature type="compositionally biased region" description="Low complexity" evidence="8">
    <location>
        <begin position="470"/>
        <end position="482"/>
    </location>
</feature>
<dbReference type="InterPro" id="IPR000719">
    <property type="entry name" value="Prot_kinase_dom"/>
</dbReference>
<feature type="compositionally biased region" description="Basic and acidic residues" evidence="8">
    <location>
        <begin position="381"/>
        <end position="391"/>
    </location>
</feature>
<dbReference type="EC" id="2.7.11.1" evidence="1"/>
<sequence>MAGEQERVIAGRYRLRHRLGSGGMGSVWRAEDQELKAQVAVKEIELPLLPDEASGDRASRGRKEALKAAQLREHPNVITVYDVVEHEGLPWIVMEYLPGTMDLSAAVRERGPLPPDEVARIGAAALDGLSAGHRLGIIHRDVKPSNILLAPDHSGIADRRVLLTDYGISLRPRETRLTRSGVVIGTPGYMAPERVHGGEATPASDLFSLGVTLYFAVEGAGPFDRDTPEAALMGLLETEPSPPQRAGERLSRVIMGLLAKNPLDRTQAAEAADLLAEAAAAGEGKAAPVAVAASEEAAEPEAPAEPEESEAVGSEAASRSGDGNAGGSGDGDGDRDITPTRPGGEVPPRTQGWRLPALLALVCVLVAAGGFGVGAAVYSDDGQRQRPDARQQPKASASPTPTPTPTTTRSPFPYGTRVGLKDGLMPGQCVEADWEEGEFKGQPELELVDCVDGDPEGQVITTVASGTQPASGATPSSSASSARTECAERTEKLRKTMPDPVLHVLPPAAGQSQPPDTACLVFLKKATLGGPLGEYRTQGEEVYVTQMGPGDCFNTEEEDDIWTFYLVSCDEPHHEQAVGWTWSSGNDSIESADEQDLCEERYGVNWARGKGHEMDGWSSNEDEWDAGFRWVMCTVIQEDGTKLPAGALKPAY</sequence>
<dbReference type="SUPFAM" id="SSF56112">
    <property type="entry name" value="Protein kinase-like (PK-like)"/>
    <property type="match status" value="1"/>
</dbReference>
<keyword evidence="9" id="KW-1133">Transmembrane helix</keyword>
<evidence type="ECO:0000256" key="3">
    <source>
        <dbReference type="ARBA" id="ARBA00022679"/>
    </source>
</evidence>
<proteinExistence type="predicted"/>
<organism evidence="11 12">
    <name type="scientific">Streptomyces vastus</name>
    <dbReference type="NCBI Taxonomy" id="285451"/>
    <lineage>
        <taxon>Bacteria</taxon>
        <taxon>Bacillati</taxon>
        <taxon>Actinomycetota</taxon>
        <taxon>Actinomycetes</taxon>
        <taxon>Kitasatosporales</taxon>
        <taxon>Streptomycetaceae</taxon>
        <taxon>Streptomyces</taxon>
    </lineage>
</organism>
<dbReference type="InterPro" id="IPR008271">
    <property type="entry name" value="Ser/Thr_kinase_AS"/>
</dbReference>
<evidence type="ECO:0000256" key="7">
    <source>
        <dbReference type="PROSITE-ProRule" id="PRU10141"/>
    </source>
</evidence>
<dbReference type="Proteomes" id="UP001500151">
    <property type="component" value="Unassembled WGS sequence"/>
</dbReference>
<evidence type="ECO:0000313" key="12">
    <source>
        <dbReference type="Proteomes" id="UP001500151"/>
    </source>
</evidence>
<feature type="region of interest" description="Disordered" evidence="8">
    <location>
        <begin position="463"/>
        <end position="490"/>
    </location>
</feature>
<feature type="region of interest" description="Disordered" evidence="8">
    <location>
        <begin position="290"/>
        <end position="350"/>
    </location>
</feature>